<dbReference type="Proteomes" id="UP000786811">
    <property type="component" value="Unassembled WGS sequence"/>
</dbReference>
<reference evidence="1" key="1">
    <citation type="submission" date="2021-04" db="EMBL/GenBank/DDBJ databases">
        <authorList>
            <person name="Chebbi M.A.C M."/>
        </authorList>
    </citation>
    <scope>NUCLEOTIDE SEQUENCE</scope>
</reference>
<dbReference type="OrthoDB" id="2157380at2759"/>
<name>A0A8J2HC32_COTCN</name>
<proteinExistence type="predicted"/>
<comment type="caution">
    <text evidence="1">The sequence shown here is derived from an EMBL/GenBank/DDBJ whole genome shotgun (WGS) entry which is preliminary data.</text>
</comment>
<evidence type="ECO:0000313" key="2">
    <source>
        <dbReference type="Proteomes" id="UP000786811"/>
    </source>
</evidence>
<dbReference type="AlphaFoldDB" id="A0A8J2HC32"/>
<protein>
    <submittedName>
        <fullName evidence="1">Uncharacterized protein</fullName>
    </submittedName>
</protein>
<dbReference type="EMBL" id="CAJNRD030001120">
    <property type="protein sequence ID" value="CAG5092853.1"/>
    <property type="molecule type" value="Genomic_DNA"/>
</dbReference>
<organism evidence="1 2">
    <name type="scientific">Cotesia congregata</name>
    <name type="common">Parasitoid wasp</name>
    <name type="synonym">Apanteles congregatus</name>
    <dbReference type="NCBI Taxonomy" id="51543"/>
    <lineage>
        <taxon>Eukaryota</taxon>
        <taxon>Metazoa</taxon>
        <taxon>Ecdysozoa</taxon>
        <taxon>Arthropoda</taxon>
        <taxon>Hexapoda</taxon>
        <taxon>Insecta</taxon>
        <taxon>Pterygota</taxon>
        <taxon>Neoptera</taxon>
        <taxon>Endopterygota</taxon>
        <taxon>Hymenoptera</taxon>
        <taxon>Apocrita</taxon>
        <taxon>Ichneumonoidea</taxon>
        <taxon>Braconidae</taxon>
        <taxon>Microgastrinae</taxon>
        <taxon>Cotesia</taxon>
    </lineage>
</organism>
<gene>
    <name evidence="1" type="ORF">HICCMSTLAB_LOCUS6403</name>
</gene>
<sequence>MNLPLSMVNVDSMAPSPEYSDSLNTAAPLDLDRFYDLCNCETKIRSTKNVSIDPSPRYFGEHDKMTGEKSPILTSMTSPRGFDGKIISDKYIDEPLIDHKSCSRRMKDLTLSENSCFNQIQDVKGNYVRRIASSDSIPYALSKRENYTRDYQTIDETCCVRRVNSPDVRQLRYIQSAKGAWSYNL</sequence>
<accession>A0A8J2HC32</accession>
<keyword evidence="2" id="KW-1185">Reference proteome</keyword>
<evidence type="ECO:0000313" key="1">
    <source>
        <dbReference type="EMBL" id="CAG5092853.1"/>
    </source>
</evidence>